<dbReference type="NCBIfam" id="NF007078">
    <property type="entry name" value="PRK09529.1"/>
    <property type="match status" value="1"/>
</dbReference>
<dbReference type="Gene3D" id="3.40.50.2030">
    <property type="match status" value="1"/>
</dbReference>
<reference evidence="9 10" key="1">
    <citation type="submission" date="2015-06" db="EMBL/GenBank/DDBJ databases">
        <title>Genome sequence of the organohalide-respiring Dehalogenimonas alkenigignens type strain (IP3-3T).</title>
        <authorList>
            <person name="Key T.A."/>
            <person name="Richmond D.P."/>
            <person name="Bowman K.S."/>
            <person name="Cho Y.-J."/>
            <person name="Chun J."/>
            <person name="da Costa M.S."/>
            <person name="Rainey F.A."/>
            <person name="Moe W.M."/>
        </authorList>
    </citation>
    <scope>NUCLEOTIDE SEQUENCE [LARGE SCALE GENOMIC DNA]</scope>
    <source>
        <strain evidence="9 10">IP3-3</strain>
    </source>
</reference>
<dbReference type="PATRIC" id="fig|1217799.6.peg.1505"/>
<dbReference type="InterPro" id="IPR038571">
    <property type="entry name" value="CO_DH/Ac-CoA_synth_bsu_3_sf"/>
</dbReference>
<sequence length="727" mass="79390">MSKIIYLAVIRGAYKLVEDAENAWQHAKKRWGAVRQVGFPNTAYFLPVIYAATGLKVETLADMETVLIRSRALLPPKAGGNNPLAYLGPTLDAGLAALFAEELIEAIRYLETPHIYTQSEDPTHDTLWLGAADDVILRKRGVEFVDGSVPGFAAILGSAPDEKIAASIAADLQQRNFYSFMSASNDGRCLSEQLVSAGTQIGWSTRLVPFGPEVSATIFAIGFAVRVALSFGGVAPGDYRKLFEYCRNRVAAFVIALGDVSDEWYATAAGALNFGFPIIADTPIPEILPSIISGVRHDTIVARAADVRGVKVVVTQVPVPVAYGPAFEGERVRGEGVYLECGGGRTSMVEWVTSKPIDEVIDGFVEVIGPEITDVPAGSRLPLAIVIEVAGRQMQEDYEPILERQIHHLINYAQGVMHLGQRDIAWLRVSKAAVEKGFRLAHIGKLLHAKLHQDFGRIFDKVQVKIYTNKDDVSAVAAKAREIYAARDARIEGMTDETTDTFYSCLLCQSFAPSHVCVISPERTGLCGSYNWMDCKASFDIAPTGPNQPVPKGQTIDARLGQWKGVNEYVFKASRGKIDHYNFYSIISDPMTACGCMECISSILPMCNGVMTVNREFNDMTPCGMKFTTLAGTIGGGVTTPGFVGHSKYNITQRKYLAAEGGIKRLVWMPRSLKEEIAELFNERAEEIGIPDLLDRIADETVGTTEEEILPFLTAKNHPALSLEPLI</sequence>
<dbReference type="GO" id="GO:0051536">
    <property type="term" value="F:iron-sulfur cluster binding"/>
    <property type="evidence" value="ECO:0007669"/>
    <property type="project" value="UniProtKB-KW"/>
</dbReference>
<comment type="caution">
    <text evidence="9">The sequence shown here is derived from an EMBL/GenBank/DDBJ whole genome shotgun (WGS) entry which is preliminary data.</text>
</comment>
<dbReference type="Gene3D" id="1.10.8.190">
    <property type="entry name" value="Carbon monoxide dehydrogenase alpha subunit. Chain M, domain 1"/>
    <property type="match status" value="1"/>
</dbReference>
<proteinExistence type="predicted"/>
<keyword evidence="5" id="KW-0408">Iron</keyword>
<evidence type="ECO:0000313" key="10">
    <source>
        <dbReference type="Proteomes" id="UP000053947"/>
    </source>
</evidence>
<dbReference type="STRING" id="1217799.DEALK_14570"/>
<feature type="domain" description="CO dehydrogenase/acetyl-CoA synthase complex beta subunit C-terminal" evidence="8">
    <location>
        <begin position="484"/>
        <end position="727"/>
    </location>
</feature>
<dbReference type="AlphaFoldDB" id="A0A0W0GJA6"/>
<dbReference type="Gene3D" id="3.40.1470.10">
    <property type="entry name" value="Bifunctional carbon monoxide dehydrogenase/acetyl-coa synthase(codh/acs), Chain M, domain 5"/>
    <property type="match status" value="1"/>
</dbReference>
<dbReference type="GO" id="GO:0046872">
    <property type="term" value="F:metal ion binding"/>
    <property type="evidence" value="ECO:0007669"/>
    <property type="project" value="UniProtKB-KW"/>
</dbReference>
<dbReference type="PANTHER" id="PTHR42281:SF1">
    <property type="entry name" value="ACETYL-COA DECARBONYLASE_SYNTHASE COMPLEX SUBUNIT BETA 1"/>
    <property type="match status" value="1"/>
</dbReference>
<dbReference type="InterPro" id="IPR016099">
    <property type="entry name" value="Prismane-like_a/b-sand"/>
</dbReference>
<accession>A0A0W0GJA6</accession>
<dbReference type="InterPro" id="IPR004461">
    <property type="entry name" value="CO_DH/Ac-CoA_synth_bsu"/>
</dbReference>
<dbReference type="InterPro" id="IPR041350">
    <property type="entry name" value="CODH_A_N"/>
</dbReference>
<dbReference type="NCBIfam" id="NF040764">
    <property type="entry name" value="CODH_ACS_al_bet"/>
    <property type="match status" value="1"/>
</dbReference>
<feature type="domain" description="Carbon monoxide dehydrogenase subunit alpha ,N-terminal" evidence="7">
    <location>
        <begin position="21"/>
        <end position="110"/>
    </location>
</feature>
<dbReference type="EMBL" id="LFDV01000002">
    <property type="protein sequence ID" value="KTB48611.1"/>
    <property type="molecule type" value="Genomic_DNA"/>
</dbReference>
<dbReference type="PANTHER" id="PTHR42281">
    <property type="match status" value="1"/>
</dbReference>
<dbReference type="OrthoDB" id="9759545at2"/>
<dbReference type="Gene3D" id="3.40.970.20">
    <property type="entry name" value="Carbon monoxide dehydrogenase alpha subunit. Chain D, domain 4"/>
    <property type="match status" value="1"/>
</dbReference>
<evidence type="ECO:0000256" key="3">
    <source>
        <dbReference type="ARBA" id="ARBA00022679"/>
    </source>
</evidence>
<keyword evidence="2" id="KW-0533">Nickel</keyword>
<evidence type="ECO:0000313" key="9">
    <source>
        <dbReference type="EMBL" id="KTB48611.1"/>
    </source>
</evidence>
<evidence type="ECO:0000256" key="1">
    <source>
        <dbReference type="ARBA" id="ARBA00012244"/>
    </source>
</evidence>
<dbReference type="Pfam" id="PF19436">
    <property type="entry name" value="ACS_CODH_B_C"/>
    <property type="match status" value="1"/>
</dbReference>
<dbReference type="RefSeq" id="WP_058439567.1">
    <property type="nucleotide sequence ID" value="NZ_KQ758903.1"/>
</dbReference>
<evidence type="ECO:0000259" key="8">
    <source>
        <dbReference type="Pfam" id="PF19436"/>
    </source>
</evidence>
<dbReference type="Pfam" id="PF03598">
    <property type="entry name" value="CdhC"/>
    <property type="match status" value="1"/>
</dbReference>
<keyword evidence="4" id="KW-0479">Metal-binding</keyword>
<evidence type="ECO:0000256" key="6">
    <source>
        <dbReference type="ARBA" id="ARBA00023014"/>
    </source>
</evidence>
<dbReference type="Proteomes" id="UP000053947">
    <property type="component" value="Unassembled WGS sequence"/>
</dbReference>
<evidence type="ECO:0000256" key="4">
    <source>
        <dbReference type="ARBA" id="ARBA00022723"/>
    </source>
</evidence>
<dbReference type="NCBIfam" id="TIGR00316">
    <property type="entry name" value="cdhC"/>
    <property type="match status" value="1"/>
</dbReference>
<protein>
    <recommendedName>
        <fullName evidence="1">CO-methylating acetyl-CoA synthase</fullName>
        <ecNumber evidence="1">2.3.1.169</ecNumber>
    </recommendedName>
</protein>
<keyword evidence="6" id="KW-0411">Iron-sulfur</keyword>
<dbReference type="GO" id="GO:0043885">
    <property type="term" value="F:anaerobic carbon-monoxide dehydrogenase activity"/>
    <property type="evidence" value="ECO:0007669"/>
    <property type="project" value="InterPro"/>
</dbReference>
<keyword evidence="3 9" id="KW-0808">Transferase</keyword>
<organism evidence="9 10">
    <name type="scientific">Dehalogenimonas alkenigignens</name>
    <dbReference type="NCBI Taxonomy" id="1217799"/>
    <lineage>
        <taxon>Bacteria</taxon>
        <taxon>Bacillati</taxon>
        <taxon>Chloroflexota</taxon>
        <taxon>Dehalococcoidia</taxon>
        <taxon>Dehalococcoidales</taxon>
        <taxon>Dehalococcoidaceae</taxon>
        <taxon>Dehalogenimonas</taxon>
    </lineage>
</organism>
<evidence type="ECO:0000259" key="7">
    <source>
        <dbReference type="Pfam" id="PF18537"/>
    </source>
</evidence>
<dbReference type="GO" id="GO:0043884">
    <property type="term" value="F:CO-methylating acetyl-CoA synthase activity"/>
    <property type="evidence" value="ECO:0007669"/>
    <property type="project" value="UniProtKB-EC"/>
</dbReference>
<dbReference type="InterPro" id="IPR011254">
    <property type="entry name" value="Prismane-like_sf"/>
</dbReference>
<dbReference type="InterPro" id="IPR045822">
    <property type="entry name" value="ACS_CODH_B_C"/>
</dbReference>
<dbReference type="SUPFAM" id="SSF56821">
    <property type="entry name" value="Prismane protein-like"/>
    <property type="match status" value="1"/>
</dbReference>
<gene>
    <name evidence="9" type="ORF">DEALK_14570</name>
</gene>
<evidence type="ECO:0000256" key="2">
    <source>
        <dbReference type="ARBA" id="ARBA00022596"/>
    </source>
</evidence>
<dbReference type="NCBIfam" id="NF003379">
    <property type="entry name" value="PRK04456.1"/>
    <property type="match status" value="1"/>
</dbReference>
<name>A0A0W0GJA6_9CHLR</name>
<dbReference type="Pfam" id="PF18537">
    <property type="entry name" value="CODH_A_N"/>
    <property type="match status" value="1"/>
</dbReference>
<keyword evidence="10" id="KW-1185">Reference proteome</keyword>
<dbReference type="Gene3D" id="3.30.1650.10">
    <property type="entry name" value="Bifunctional carbon monoxide dehydrogenase/acetyl-coa synthase(codh/acs), Chain M, domain 3"/>
    <property type="match status" value="1"/>
</dbReference>
<dbReference type="GO" id="GO:0006084">
    <property type="term" value="P:acetyl-CoA metabolic process"/>
    <property type="evidence" value="ECO:0007669"/>
    <property type="project" value="InterPro"/>
</dbReference>
<evidence type="ECO:0000256" key="5">
    <source>
        <dbReference type="ARBA" id="ARBA00023004"/>
    </source>
</evidence>
<dbReference type="EC" id="2.3.1.169" evidence="1"/>
<keyword evidence="9" id="KW-0012">Acyltransferase</keyword>